<keyword evidence="2 8" id="KW-0489">Methyltransferase</keyword>
<evidence type="ECO:0000256" key="4">
    <source>
        <dbReference type="ARBA" id="ARBA00022763"/>
    </source>
</evidence>
<keyword evidence="3 8" id="KW-0808">Transferase</keyword>
<dbReference type="PANTHER" id="PTHR10815:SF13">
    <property type="entry name" value="METHYLATED-DNA--PROTEIN-CYSTEINE METHYLTRANSFERASE"/>
    <property type="match status" value="1"/>
</dbReference>
<dbReference type="PANTHER" id="PTHR10815">
    <property type="entry name" value="METHYLATED-DNA--PROTEIN-CYSTEINE METHYLTRANSFERASE"/>
    <property type="match status" value="1"/>
</dbReference>
<comment type="catalytic activity">
    <reaction evidence="1">
        <text>a 4-O-methyl-thymidine in DNA + L-cysteinyl-[protein] = a thymidine in DNA + S-methyl-L-cysteinyl-[protein]</text>
        <dbReference type="Rhea" id="RHEA:53428"/>
        <dbReference type="Rhea" id="RHEA-COMP:10131"/>
        <dbReference type="Rhea" id="RHEA-COMP:10132"/>
        <dbReference type="Rhea" id="RHEA-COMP:13555"/>
        <dbReference type="Rhea" id="RHEA-COMP:13556"/>
        <dbReference type="ChEBI" id="CHEBI:29950"/>
        <dbReference type="ChEBI" id="CHEBI:82612"/>
        <dbReference type="ChEBI" id="CHEBI:137386"/>
        <dbReference type="ChEBI" id="CHEBI:137387"/>
        <dbReference type="EC" id="2.1.1.63"/>
    </reaction>
</comment>
<proteinExistence type="predicted"/>
<feature type="domain" description="Methylated-DNA-[protein]-cysteine S-methyltransferase DNA binding" evidence="7">
    <location>
        <begin position="98"/>
        <end position="177"/>
    </location>
</feature>
<reference evidence="8 9" key="1">
    <citation type="submission" date="2018-10" db="EMBL/GenBank/DDBJ databases">
        <title>Isolation, diversity and antifungal activity of actinobacteria from wheat.</title>
        <authorList>
            <person name="Han C."/>
        </authorList>
    </citation>
    <scope>NUCLEOTIDE SEQUENCE [LARGE SCALE GENOMIC DNA]</scope>
    <source>
        <strain evidence="8 9">NEAU-YY56</strain>
    </source>
</reference>
<dbReference type="GO" id="GO:0032259">
    <property type="term" value="P:methylation"/>
    <property type="evidence" value="ECO:0007669"/>
    <property type="project" value="UniProtKB-KW"/>
</dbReference>
<name>A0A3M2JJT0_9CELL</name>
<dbReference type="OrthoDB" id="9802228at2"/>
<dbReference type="InterPro" id="IPR014048">
    <property type="entry name" value="MethylDNA_cys_MeTrfase_DNA-bd"/>
</dbReference>
<evidence type="ECO:0000256" key="5">
    <source>
        <dbReference type="ARBA" id="ARBA00023204"/>
    </source>
</evidence>
<evidence type="ECO:0000256" key="2">
    <source>
        <dbReference type="ARBA" id="ARBA00022603"/>
    </source>
</evidence>
<keyword evidence="5" id="KW-0234">DNA repair</keyword>
<keyword evidence="9" id="KW-1185">Reference proteome</keyword>
<evidence type="ECO:0000256" key="3">
    <source>
        <dbReference type="ARBA" id="ARBA00022679"/>
    </source>
</evidence>
<dbReference type="SUPFAM" id="SSF46767">
    <property type="entry name" value="Methylated DNA-protein cysteine methyltransferase, C-terminal domain"/>
    <property type="match status" value="1"/>
</dbReference>
<dbReference type="AlphaFoldDB" id="A0A3M2JJT0"/>
<dbReference type="InterPro" id="IPR001497">
    <property type="entry name" value="MethylDNA_cys_MeTrfase_AS"/>
</dbReference>
<dbReference type="NCBIfam" id="TIGR00589">
    <property type="entry name" value="ogt"/>
    <property type="match status" value="1"/>
</dbReference>
<accession>A0A3M2JJT0</accession>
<dbReference type="RefSeq" id="WP_122147825.1">
    <property type="nucleotide sequence ID" value="NZ_RFFI01000007.1"/>
</dbReference>
<comment type="catalytic activity">
    <reaction evidence="6">
        <text>a 6-O-methyl-2'-deoxyguanosine in DNA + L-cysteinyl-[protein] = S-methyl-L-cysteinyl-[protein] + a 2'-deoxyguanosine in DNA</text>
        <dbReference type="Rhea" id="RHEA:24000"/>
        <dbReference type="Rhea" id="RHEA-COMP:10131"/>
        <dbReference type="Rhea" id="RHEA-COMP:10132"/>
        <dbReference type="Rhea" id="RHEA-COMP:11367"/>
        <dbReference type="Rhea" id="RHEA-COMP:11368"/>
        <dbReference type="ChEBI" id="CHEBI:29950"/>
        <dbReference type="ChEBI" id="CHEBI:82612"/>
        <dbReference type="ChEBI" id="CHEBI:85445"/>
        <dbReference type="ChEBI" id="CHEBI:85448"/>
        <dbReference type="EC" id="2.1.1.63"/>
    </reaction>
</comment>
<evidence type="ECO:0000256" key="1">
    <source>
        <dbReference type="ARBA" id="ARBA00001286"/>
    </source>
</evidence>
<dbReference type="CDD" id="cd06445">
    <property type="entry name" value="ATase"/>
    <property type="match status" value="1"/>
</dbReference>
<evidence type="ECO:0000256" key="6">
    <source>
        <dbReference type="ARBA" id="ARBA00049348"/>
    </source>
</evidence>
<evidence type="ECO:0000259" key="7">
    <source>
        <dbReference type="Pfam" id="PF01035"/>
    </source>
</evidence>
<evidence type="ECO:0000313" key="9">
    <source>
        <dbReference type="Proteomes" id="UP000269289"/>
    </source>
</evidence>
<sequence length="181" mass="18141">MTLAPETATTGPLLALTLPSPAGPLAVLLTDDGVVRAAGFAPVGTMAARLPDDLARRGVVDAPADHPGAAAVTDAVARYSAGDVTALADVPVAQPGGPFQQRAWTAMRAIDAGATATYGELATAAGSPTAVRAAGSACARNLIAPFVPCHRVLRTGGTLGGYYYGLDVKRALLAHEERAAG</sequence>
<keyword evidence="4" id="KW-0227">DNA damage</keyword>
<organism evidence="8 9">
    <name type="scientific">Cellulomonas triticagri</name>
    <dbReference type="NCBI Taxonomy" id="2483352"/>
    <lineage>
        <taxon>Bacteria</taxon>
        <taxon>Bacillati</taxon>
        <taxon>Actinomycetota</taxon>
        <taxon>Actinomycetes</taxon>
        <taxon>Micrococcales</taxon>
        <taxon>Cellulomonadaceae</taxon>
        <taxon>Cellulomonas</taxon>
    </lineage>
</organism>
<dbReference type="InterPro" id="IPR036388">
    <property type="entry name" value="WH-like_DNA-bd_sf"/>
</dbReference>
<dbReference type="PROSITE" id="PS00374">
    <property type="entry name" value="MGMT"/>
    <property type="match status" value="1"/>
</dbReference>
<protein>
    <submittedName>
        <fullName evidence="8">Methylated-DNA--[protein]-cysteine S-methyltransferase</fullName>
    </submittedName>
</protein>
<dbReference type="Pfam" id="PF01035">
    <property type="entry name" value="DNA_binding_1"/>
    <property type="match status" value="1"/>
</dbReference>
<gene>
    <name evidence="8" type="ORF">EBM89_02190</name>
</gene>
<dbReference type="Proteomes" id="UP000269289">
    <property type="component" value="Unassembled WGS sequence"/>
</dbReference>
<dbReference type="InterPro" id="IPR036217">
    <property type="entry name" value="MethylDNA_cys_MeTrfase_DNAb"/>
</dbReference>
<evidence type="ECO:0000313" key="8">
    <source>
        <dbReference type="EMBL" id="RMI13929.1"/>
    </source>
</evidence>
<dbReference type="Gene3D" id="1.10.10.10">
    <property type="entry name" value="Winged helix-like DNA-binding domain superfamily/Winged helix DNA-binding domain"/>
    <property type="match status" value="1"/>
</dbReference>
<comment type="caution">
    <text evidence="8">The sequence shown here is derived from an EMBL/GenBank/DDBJ whole genome shotgun (WGS) entry which is preliminary data.</text>
</comment>
<dbReference type="GO" id="GO:0006281">
    <property type="term" value="P:DNA repair"/>
    <property type="evidence" value="ECO:0007669"/>
    <property type="project" value="UniProtKB-KW"/>
</dbReference>
<dbReference type="EMBL" id="RFFI01000007">
    <property type="protein sequence ID" value="RMI13929.1"/>
    <property type="molecule type" value="Genomic_DNA"/>
</dbReference>
<dbReference type="GO" id="GO:0003908">
    <property type="term" value="F:methylated-DNA-[protein]-cysteine S-methyltransferase activity"/>
    <property type="evidence" value="ECO:0007669"/>
    <property type="project" value="UniProtKB-EC"/>
</dbReference>